<reference evidence="2 3" key="1">
    <citation type="journal article" date="2006" name="Proc. Natl. Acad. Sci. U.S.A.">
        <title>Burkholderia xenovorans LB400 harbors a multi-replicon, 9.73-Mbp genome shaped for versatility.</title>
        <authorList>
            <person name="Chain P.S."/>
            <person name="Denef V.J."/>
            <person name="Konstantinidis K.T."/>
            <person name="Vergez L.M."/>
            <person name="Agullo L."/>
            <person name="Reyes V.L."/>
            <person name="Hauser L."/>
            <person name="Cordova M."/>
            <person name="Gomez L."/>
            <person name="Gonzalez M."/>
            <person name="Land M."/>
            <person name="Lao V."/>
            <person name="Larimer F."/>
            <person name="LiPuma J.J."/>
            <person name="Mahenthiralingam E."/>
            <person name="Malfatti S.A."/>
            <person name="Marx C.J."/>
            <person name="Parnell J.J."/>
            <person name="Ramette A."/>
            <person name="Richardson P."/>
            <person name="Seeger M."/>
            <person name="Smith D."/>
            <person name="Spilker T."/>
            <person name="Sul W.J."/>
            <person name="Tsoi T.V."/>
            <person name="Ulrich L.E."/>
            <person name="Zhulin I.B."/>
            <person name="Tiedje J.M."/>
        </authorList>
    </citation>
    <scope>NUCLEOTIDE SEQUENCE [LARGE SCALE GENOMIC DNA]</scope>
    <source>
        <strain evidence="2 3">LB400</strain>
    </source>
</reference>
<organism evidence="2 3">
    <name type="scientific">Paraburkholderia xenovorans (strain LB400)</name>
    <dbReference type="NCBI Taxonomy" id="266265"/>
    <lineage>
        <taxon>Bacteria</taxon>
        <taxon>Pseudomonadati</taxon>
        <taxon>Pseudomonadota</taxon>
        <taxon>Betaproteobacteria</taxon>
        <taxon>Burkholderiales</taxon>
        <taxon>Burkholderiaceae</taxon>
        <taxon>Paraburkholderia</taxon>
    </lineage>
</organism>
<dbReference type="Proteomes" id="UP000001817">
    <property type="component" value="Chromosome 1"/>
</dbReference>
<gene>
    <name evidence="2" type="ORF">Bxe_A0062</name>
</gene>
<dbReference type="EMBL" id="CP000270">
    <property type="protein sequence ID" value="ABE32865.1"/>
    <property type="molecule type" value="Genomic_DNA"/>
</dbReference>
<dbReference type="InterPro" id="IPR010982">
    <property type="entry name" value="Lambda_DNA-bd_dom_sf"/>
</dbReference>
<proteinExistence type="predicted"/>
<dbReference type="InterPro" id="IPR001387">
    <property type="entry name" value="Cro/C1-type_HTH"/>
</dbReference>
<protein>
    <recommendedName>
        <fullName evidence="1">HTH cro/C1-type domain-containing protein</fullName>
    </recommendedName>
</protein>
<dbReference type="STRING" id="266265.Bxe_A0062"/>
<dbReference type="CDD" id="cd00093">
    <property type="entry name" value="HTH_XRE"/>
    <property type="match status" value="1"/>
</dbReference>
<dbReference type="PROSITE" id="PS50943">
    <property type="entry name" value="HTH_CROC1"/>
    <property type="match status" value="1"/>
</dbReference>
<dbReference type="SUPFAM" id="SSF47413">
    <property type="entry name" value="lambda repressor-like DNA-binding domains"/>
    <property type="match status" value="1"/>
</dbReference>
<evidence type="ECO:0000259" key="1">
    <source>
        <dbReference type="PROSITE" id="PS50943"/>
    </source>
</evidence>
<name>Q13SS4_PARXL</name>
<evidence type="ECO:0000313" key="3">
    <source>
        <dbReference type="Proteomes" id="UP000001817"/>
    </source>
</evidence>
<feature type="domain" description="HTH cro/C1-type" evidence="1">
    <location>
        <begin position="30"/>
        <end position="70"/>
    </location>
</feature>
<dbReference type="GO" id="GO:0003677">
    <property type="term" value="F:DNA binding"/>
    <property type="evidence" value="ECO:0007669"/>
    <property type="project" value="InterPro"/>
</dbReference>
<dbReference type="KEGG" id="bxe:Bxe_A0062"/>
<sequence length="231" mass="25744">MRTQSWILLDSKARWGKFRAYLYADVAINFAQHLGVGKGALSGWMSGDVKPSLPRLVQIAYCCGCAVSDVILGNTVMLRRVPLSSPLGALSPKERDGFKKGKESLLAELDAIVESGAASNAKEAADQLRVSEKYLRRLAPTQSAVLVQRGAESRQTQTLSRREFRFDAFNQSFSTLAAQRGFLPSRRAVFADAFERTGIRFRFNEGQDFLRRARALVENQMSRKISPRRAP</sequence>
<keyword evidence="3" id="KW-1185">Reference proteome</keyword>
<evidence type="ECO:0000313" key="2">
    <source>
        <dbReference type="EMBL" id="ABE32865.1"/>
    </source>
</evidence>
<dbReference type="AlphaFoldDB" id="Q13SS4"/>
<accession>Q13SS4</accession>